<proteinExistence type="predicted"/>
<organism evidence="3 4">
    <name type="scientific">Tilletia horrida</name>
    <dbReference type="NCBI Taxonomy" id="155126"/>
    <lineage>
        <taxon>Eukaryota</taxon>
        <taxon>Fungi</taxon>
        <taxon>Dikarya</taxon>
        <taxon>Basidiomycota</taxon>
        <taxon>Ustilaginomycotina</taxon>
        <taxon>Exobasidiomycetes</taxon>
        <taxon>Tilletiales</taxon>
        <taxon>Tilletiaceae</taxon>
        <taxon>Tilletia</taxon>
    </lineage>
</organism>
<name>A0AAN6JS93_9BASI</name>
<evidence type="ECO:0000256" key="1">
    <source>
        <dbReference type="SAM" id="SignalP"/>
    </source>
</evidence>
<evidence type="ECO:0000259" key="2">
    <source>
        <dbReference type="Pfam" id="PF13449"/>
    </source>
</evidence>
<dbReference type="PANTHER" id="PTHR37957:SF1">
    <property type="entry name" value="PHYTASE-LIKE DOMAIN-CONTAINING PROTEIN"/>
    <property type="match status" value="1"/>
</dbReference>
<reference evidence="3" key="1">
    <citation type="journal article" date="2023" name="PhytoFront">
        <title>Draft Genome Resources of Seven Strains of Tilletia horrida, Causal Agent of Kernel Smut of Rice.</title>
        <authorList>
            <person name="Khanal S."/>
            <person name="Antony Babu S."/>
            <person name="Zhou X.G."/>
        </authorList>
    </citation>
    <scope>NUCLEOTIDE SEQUENCE</scope>
    <source>
        <strain evidence="3">TX6</strain>
    </source>
</reference>
<dbReference type="InterPro" id="IPR027372">
    <property type="entry name" value="Phytase-like_dom"/>
</dbReference>
<evidence type="ECO:0000313" key="3">
    <source>
        <dbReference type="EMBL" id="KAK0552548.1"/>
    </source>
</evidence>
<keyword evidence="4" id="KW-1185">Reference proteome</keyword>
<gene>
    <name evidence="3" type="ORF">OC846_002840</name>
</gene>
<sequence length="501" mass="53547">MQLKGSFLALASTLILVASSAANLAERNTGSLTFDDRTFVNKGLVGFGRISGDAVDSYGESLGGFGSAIALKSFSKKKNGTYVFTLIGQPDRGHNTVTQTDYRARQHKFTLVFDPNQGSNTTENINSTYVSTTLYKLNPTTFRGDTNFTTGLDPTAVRPASGVQPDLPLAPSDNHISVDSEGLALVINTDYQWISDEYGPSIYYVSRSSGQIKYAIKVPAAITPMQNGQTNFTSNAPPQSGRMPNQGFEGLTLDHNTKTLWACLQSATAQDGGLQGKNTNRYSRLLAYNVSNPIKAKLIGEYVVPLPQSSKGKTQATSEIHVIDSTTFLILARDGNGFGDTSSSSSFKSVDVISTKGATNIAGTQFDSPSSPIAPGGVLDSSITPVSYSSSFVNLIQPDQLAKFGLQNGGAFDRTLIASKLESLALAPVGDAANPDDYFLFVVSDNDFITANGSQAAEDESGNYVLQPYQDEYALEHGTADTQVFIYRVTLPGYAQKPLPN</sequence>
<feature type="chain" id="PRO_5042973448" description="Phytase-like domain-containing protein" evidence="1">
    <location>
        <begin position="22"/>
        <end position="501"/>
    </location>
</feature>
<accession>A0AAN6JS93</accession>
<dbReference type="Proteomes" id="UP001176517">
    <property type="component" value="Unassembled WGS sequence"/>
</dbReference>
<dbReference type="EMBL" id="JAPDMZ010000061">
    <property type="protein sequence ID" value="KAK0552548.1"/>
    <property type="molecule type" value="Genomic_DNA"/>
</dbReference>
<keyword evidence="1" id="KW-0732">Signal</keyword>
<protein>
    <recommendedName>
        <fullName evidence="2">Phytase-like domain-containing protein</fullName>
    </recommendedName>
</protein>
<feature type="signal peptide" evidence="1">
    <location>
        <begin position="1"/>
        <end position="21"/>
    </location>
</feature>
<dbReference type="PANTHER" id="PTHR37957">
    <property type="entry name" value="BLR7070 PROTEIN"/>
    <property type="match status" value="1"/>
</dbReference>
<dbReference type="Pfam" id="PF13449">
    <property type="entry name" value="Phytase-like"/>
    <property type="match status" value="1"/>
</dbReference>
<evidence type="ECO:0000313" key="4">
    <source>
        <dbReference type="Proteomes" id="UP001176517"/>
    </source>
</evidence>
<feature type="domain" description="Phytase-like" evidence="2">
    <location>
        <begin position="172"/>
        <end position="448"/>
    </location>
</feature>
<comment type="caution">
    <text evidence="3">The sequence shown here is derived from an EMBL/GenBank/DDBJ whole genome shotgun (WGS) entry which is preliminary data.</text>
</comment>
<dbReference type="AlphaFoldDB" id="A0AAN6JS93"/>